<evidence type="ECO:0000313" key="3">
    <source>
        <dbReference type="Proteomes" id="UP000283634"/>
    </source>
</evidence>
<keyword evidence="3" id="KW-1185">Reference proteome</keyword>
<accession>A0A3R7KMN8</accession>
<dbReference type="Proteomes" id="UP000283634">
    <property type="component" value="Unassembled WGS sequence"/>
</dbReference>
<protein>
    <submittedName>
        <fullName evidence="2">Uncharacterized protein</fullName>
    </submittedName>
</protein>
<comment type="caution">
    <text evidence="2">The sequence shown here is derived from an EMBL/GenBank/DDBJ whole genome shotgun (WGS) entry which is preliminary data.</text>
</comment>
<feature type="compositionally biased region" description="Basic and acidic residues" evidence="1">
    <location>
        <begin position="35"/>
        <end position="48"/>
    </location>
</feature>
<dbReference type="VEuPathDB" id="TriTrypDB:TRSC58_04887"/>
<reference evidence="2 3" key="1">
    <citation type="journal article" date="2018" name="BMC Genomics">
        <title>Genomic comparison of Trypanosoma conorhini and Trypanosoma rangeli to Trypanosoma cruzi strains of high and low virulence.</title>
        <authorList>
            <person name="Bradwell K.R."/>
            <person name="Koparde V.N."/>
            <person name="Matveyev A.V."/>
            <person name="Serrano M.G."/>
            <person name="Alves J.M."/>
            <person name="Parikh H."/>
            <person name="Huang B."/>
            <person name="Lee V."/>
            <person name="Espinosa-Alvarez O."/>
            <person name="Ortiz P.A."/>
            <person name="Costa-Martins A.G."/>
            <person name="Teixeira M.M."/>
            <person name="Buck G.A."/>
        </authorList>
    </citation>
    <scope>NUCLEOTIDE SEQUENCE [LARGE SCALE GENOMIC DNA]</scope>
    <source>
        <strain evidence="2 3">AM80</strain>
    </source>
</reference>
<dbReference type="OMA" id="HESSAFM"/>
<dbReference type="EMBL" id="MKGL01000031">
    <property type="protein sequence ID" value="RNF10477.1"/>
    <property type="molecule type" value="Genomic_DNA"/>
</dbReference>
<dbReference type="AlphaFoldDB" id="A0A3R7KMN8"/>
<gene>
    <name evidence="2" type="ORF">TraAM80_01523</name>
</gene>
<name>A0A3R7KMN8_TRYRA</name>
<dbReference type="OrthoDB" id="241557at2759"/>
<organism evidence="2 3">
    <name type="scientific">Trypanosoma rangeli</name>
    <dbReference type="NCBI Taxonomy" id="5698"/>
    <lineage>
        <taxon>Eukaryota</taxon>
        <taxon>Discoba</taxon>
        <taxon>Euglenozoa</taxon>
        <taxon>Kinetoplastea</taxon>
        <taxon>Metakinetoplastina</taxon>
        <taxon>Trypanosomatida</taxon>
        <taxon>Trypanosomatidae</taxon>
        <taxon>Trypanosoma</taxon>
        <taxon>Herpetosoma</taxon>
    </lineage>
</organism>
<dbReference type="RefSeq" id="XP_029241583.1">
    <property type="nucleotide sequence ID" value="XM_029378561.1"/>
</dbReference>
<dbReference type="GeneID" id="40325456"/>
<feature type="region of interest" description="Disordered" evidence="1">
    <location>
        <begin position="35"/>
        <end position="55"/>
    </location>
</feature>
<proteinExistence type="predicted"/>
<evidence type="ECO:0000256" key="1">
    <source>
        <dbReference type="SAM" id="MobiDB-lite"/>
    </source>
</evidence>
<feature type="region of interest" description="Disordered" evidence="1">
    <location>
        <begin position="80"/>
        <end position="126"/>
    </location>
</feature>
<evidence type="ECO:0000313" key="2">
    <source>
        <dbReference type="EMBL" id="RNF10477.1"/>
    </source>
</evidence>
<sequence>MRGALVCRSSSGGKCVGDVLDAIIDKAGVCGNDDKEKRHMRGKEEGGTYRKHRNRPPQGITAAVVRGCNPFFVSLRPEMMKTRKKKQQQQKATGGTHVKEEVTRTRGAAPKKEKRRAPKHAVAGCGSDQKLQTPLTAKTMQSCVSSVPAALGTSSANSPPPCHVRRLTARKLRSLSKGVTKATALFKLFKTLSLEGQSRLVKSRRRRCCRSVGAGQKSDEVEACLNAALWTALASVLQQRRRYKKQWHALWETHSDGHCDAQQLQLLRAFPLFGLLVVVERWRWKRNGGASSCSAIPEVVSSALGVVMHESSAFMGVALLRGEGELRALFHSPLRGEGLGGTTAEDALEGDEAPPMCRILRVPKMFPGGTGTAAELGCPLDATYCTVARVAPQEVGDGVAAFSLLVGRYL</sequence>